<reference evidence="2" key="1">
    <citation type="submission" date="2017-02" db="UniProtKB">
        <authorList>
            <consortium name="WormBaseParasite"/>
        </authorList>
    </citation>
    <scope>IDENTIFICATION</scope>
</reference>
<accession>A0A0M3IM29</accession>
<organism evidence="1 2">
    <name type="scientific">Ascaris lumbricoides</name>
    <name type="common">Giant roundworm</name>
    <dbReference type="NCBI Taxonomy" id="6252"/>
    <lineage>
        <taxon>Eukaryota</taxon>
        <taxon>Metazoa</taxon>
        <taxon>Ecdysozoa</taxon>
        <taxon>Nematoda</taxon>
        <taxon>Chromadorea</taxon>
        <taxon>Rhabditida</taxon>
        <taxon>Spirurina</taxon>
        <taxon>Ascaridomorpha</taxon>
        <taxon>Ascaridoidea</taxon>
        <taxon>Ascarididae</taxon>
        <taxon>Ascaris</taxon>
    </lineage>
</organism>
<evidence type="ECO:0000313" key="1">
    <source>
        <dbReference type="Proteomes" id="UP000036681"/>
    </source>
</evidence>
<protein>
    <submittedName>
        <fullName evidence="2">Bestrophin homolog</fullName>
    </submittedName>
</protein>
<sequence length="110" mass="12641">KKHPPPPPLSLSPTSRSRFIAYFKIFSLSFHWLLYRNKPLCIGISVIQIVVNALYGIINDPGVDSKILATSVETKRQYVGVYLAASRRFSQECRIINTLMWYRNRTNILA</sequence>
<evidence type="ECO:0000313" key="2">
    <source>
        <dbReference type="WBParaSite" id="ALUE_0001980701-mRNA-1"/>
    </source>
</evidence>
<dbReference type="AlphaFoldDB" id="A0A0M3IM29"/>
<dbReference type="Proteomes" id="UP000036681">
    <property type="component" value="Unplaced"/>
</dbReference>
<proteinExistence type="predicted"/>
<keyword evidence="1" id="KW-1185">Reference proteome</keyword>
<name>A0A0M3IM29_ASCLU</name>
<dbReference type="WBParaSite" id="ALUE_0001980701-mRNA-1">
    <property type="protein sequence ID" value="ALUE_0001980701-mRNA-1"/>
    <property type="gene ID" value="ALUE_0001980701"/>
</dbReference>